<dbReference type="Proteomes" id="UP000301475">
    <property type="component" value="Chromosome"/>
</dbReference>
<reference evidence="1 2" key="1">
    <citation type="submission" date="2019-04" db="EMBL/GenBank/DDBJ databases">
        <authorList>
            <person name="Embree M."/>
            <person name="Gaffney J.R."/>
        </authorList>
    </citation>
    <scope>NUCLEOTIDE SEQUENCE [LARGE SCALE GENOMIC DNA]</scope>
    <source>
        <strain evidence="1 2">JE7A12</strain>
    </source>
</reference>
<dbReference type="OrthoDB" id="16129at1263"/>
<evidence type="ECO:0000313" key="2">
    <source>
        <dbReference type="Proteomes" id="UP000301475"/>
    </source>
</evidence>
<dbReference type="RefSeq" id="WP_138156908.1">
    <property type="nucleotide sequence ID" value="NZ_CP039381.1"/>
</dbReference>
<sequence>MNKKLTEKPSQKLYEVYASVNDLRNNLYPLDGRILERKLSYIEQKILSAYHEREEDDSGGDDKNLGG</sequence>
<proteinExistence type="predicted"/>
<accession>A0A4P8XUS7</accession>
<evidence type="ECO:0000313" key="1">
    <source>
        <dbReference type="EMBL" id="QCT06826.1"/>
    </source>
</evidence>
<dbReference type="EMBL" id="CP039381">
    <property type="protein sequence ID" value="QCT06826.1"/>
    <property type="molecule type" value="Genomic_DNA"/>
</dbReference>
<gene>
    <name evidence="1" type="ORF">E5Z56_05370</name>
</gene>
<keyword evidence="2" id="KW-1185">Reference proteome</keyword>
<dbReference type="KEGG" id="ruj:E5Z56_05370"/>
<organism evidence="1 2">
    <name type="scientific">Ruminococcus bovis</name>
    <dbReference type="NCBI Taxonomy" id="2564099"/>
    <lineage>
        <taxon>Bacteria</taxon>
        <taxon>Bacillati</taxon>
        <taxon>Bacillota</taxon>
        <taxon>Clostridia</taxon>
        <taxon>Eubacteriales</taxon>
        <taxon>Oscillospiraceae</taxon>
        <taxon>Ruminococcus</taxon>
    </lineage>
</organism>
<name>A0A4P8XUS7_9FIRM</name>
<dbReference type="AlphaFoldDB" id="A0A4P8XUS7"/>
<protein>
    <submittedName>
        <fullName evidence="1">Uncharacterized protein</fullName>
    </submittedName>
</protein>